<name>A0A9Q3HKW5_9BASI</name>
<organism evidence="2 3">
    <name type="scientific">Austropuccinia psidii MF-1</name>
    <dbReference type="NCBI Taxonomy" id="1389203"/>
    <lineage>
        <taxon>Eukaryota</taxon>
        <taxon>Fungi</taxon>
        <taxon>Dikarya</taxon>
        <taxon>Basidiomycota</taxon>
        <taxon>Pucciniomycotina</taxon>
        <taxon>Pucciniomycetes</taxon>
        <taxon>Pucciniales</taxon>
        <taxon>Sphaerophragmiaceae</taxon>
        <taxon>Austropuccinia</taxon>
    </lineage>
</organism>
<gene>
    <name evidence="2" type="ORF">O181_045135</name>
</gene>
<dbReference type="EMBL" id="AVOT02018491">
    <property type="protein sequence ID" value="MBW0505420.1"/>
    <property type="molecule type" value="Genomic_DNA"/>
</dbReference>
<keyword evidence="3" id="KW-1185">Reference proteome</keyword>
<comment type="caution">
    <text evidence="2">The sequence shown here is derived from an EMBL/GenBank/DDBJ whole genome shotgun (WGS) entry which is preliminary data.</text>
</comment>
<reference evidence="2" key="1">
    <citation type="submission" date="2021-03" db="EMBL/GenBank/DDBJ databases">
        <title>Draft genome sequence of rust myrtle Austropuccinia psidii MF-1, a brazilian biotype.</title>
        <authorList>
            <person name="Quecine M.C."/>
            <person name="Pachon D.M.R."/>
            <person name="Bonatelli M.L."/>
            <person name="Correr F.H."/>
            <person name="Franceschini L.M."/>
            <person name="Leite T.F."/>
            <person name="Margarido G.R.A."/>
            <person name="Almeida C.A."/>
            <person name="Ferrarezi J.A."/>
            <person name="Labate C.A."/>
        </authorList>
    </citation>
    <scope>NUCLEOTIDE SEQUENCE</scope>
    <source>
        <strain evidence="2">MF-1</strain>
    </source>
</reference>
<evidence type="ECO:0000313" key="2">
    <source>
        <dbReference type="EMBL" id="MBW0505420.1"/>
    </source>
</evidence>
<feature type="compositionally biased region" description="Low complexity" evidence="1">
    <location>
        <begin position="38"/>
        <end position="52"/>
    </location>
</feature>
<proteinExistence type="predicted"/>
<evidence type="ECO:0000256" key="1">
    <source>
        <dbReference type="SAM" id="MobiDB-lite"/>
    </source>
</evidence>
<feature type="region of interest" description="Disordered" evidence="1">
    <location>
        <begin position="1"/>
        <end position="62"/>
    </location>
</feature>
<dbReference type="OrthoDB" id="2691415at2759"/>
<accession>A0A9Q3HKW5</accession>
<evidence type="ECO:0000313" key="3">
    <source>
        <dbReference type="Proteomes" id="UP000765509"/>
    </source>
</evidence>
<dbReference type="AlphaFoldDB" id="A0A9Q3HKW5"/>
<dbReference type="Proteomes" id="UP000765509">
    <property type="component" value="Unassembled WGS sequence"/>
</dbReference>
<sequence>MEAEVPSRGGGPRSSLGESEHEEGDKSVEEEESEKTEVAAALAGAPEASEAENLAHSDQPLVSQAEPNFLKIIEKMTQIMGQLTQEISRRDNFKAHQLKIPSMKAPDSFHGTQDHKLRGFIQTCQSIFHNYPINFFSERKKVFYSTSFLTSKAGKWV</sequence>
<protein>
    <submittedName>
        <fullName evidence="2">Uncharacterized protein</fullName>
    </submittedName>
</protein>